<dbReference type="InterPro" id="IPR015068">
    <property type="entry name" value="DUF1877"/>
</dbReference>
<dbReference type="Proteomes" id="UP000178943">
    <property type="component" value="Unassembled WGS sequence"/>
</dbReference>
<reference evidence="2 3" key="1">
    <citation type="journal article" date="2016" name="Nat. Commun.">
        <title>Thousands of microbial genomes shed light on interconnected biogeochemical processes in an aquifer system.</title>
        <authorList>
            <person name="Anantharaman K."/>
            <person name="Brown C.T."/>
            <person name="Hug L.A."/>
            <person name="Sharon I."/>
            <person name="Castelle C.J."/>
            <person name="Probst A.J."/>
            <person name="Thomas B.C."/>
            <person name="Singh A."/>
            <person name="Wilkins M.J."/>
            <person name="Karaoz U."/>
            <person name="Brodie E.L."/>
            <person name="Williams K.H."/>
            <person name="Hubbard S.S."/>
            <person name="Banfield J.F."/>
        </authorList>
    </citation>
    <scope>NUCLEOTIDE SEQUENCE [LARGE SCALE GENOMIC DNA]</scope>
</reference>
<proteinExistence type="predicted"/>
<evidence type="ECO:0000313" key="2">
    <source>
        <dbReference type="EMBL" id="OGF66391.1"/>
    </source>
</evidence>
<keyword evidence="1" id="KW-0472">Membrane</keyword>
<organism evidence="2 3">
    <name type="scientific">Candidatus Fischerbacteria bacterium RBG_13_37_8</name>
    <dbReference type="NCBI Taxonomy" id="1817863"/>
    <lineage>
        <taxon>Bacteria</taxon>
        <taxon>Candidatus Fischeribacteriota</taxon>
    </lineage>
</organism>
<accession>A0A1F5VTK6</accession>
<sequence>MGIVANLQQVNPELLKKIIEDPSLIKFIVFHQEKEEGVVQNKDGNFEIDLGAKHLDWDSVNKHIQNLQGNLTFKDGTKCKVSQVSLSSKSTTWYLPGLDSQQTRATYDIREIHFPPPAKLRLQRLKKNALRWLKFGIIGGLVIYLLLEMVVANIALFGFVIFFSIFFIIGLIYSLVKGSLTITFIGSQGKIPRNEILEGLNLDKTWHALHYLLSGNSEADETPLGKLIMGGKEIGEDLGYGPAHYLTSDEVKKCSDALQKISSNEIKHRFDPNTLQKADIYPNIWNEELTKEHLDYLLEYFDALKKYYKEAASQQNAMLIYFD</sequence>
<dbReference type="STRING" id="1817863.A2Y62_12525"/>
<comment type="caution">
    <text evidence="2">The sequence shown here is derived from an EMBL/GenBank/DDBJ whole genome shotgun (WGS) entry which is preliminary data.</text>
</comment>
<protein>
    <recommendedName>
        <fullName evidence="4">DUF1877 domain-containing protein</fullName>
    </recommendedName>
</protein>
<dbReference type="SUPFAM" id="SSF111069">
    <property type="entry name" value="Hypothetical protein yfbM"/>
    <property type="match status" value="1"/>
</dbReference>
<feature type="transmembrane region" description="Helical" evidence="1">
    <location>
        <begin position="129"/>
        <end position="147"/>
    </location>
</feature>
<dbReference type="Gene3D" id="3.40.1760.10">
    <property type="entry name" value="YfbM-like super family"/>
    <property type="match status" value="1"/>
</dbReference>
<gene>
    <name evidence="2" type="ORF">A2Y62_12525</name>
</gene>
<feature type="transmembrane region" description="Helical" evidence="1">
    <location>
        <begin position="153"/>
        <end position="176"/>
    </location>
</feature>
<evidence type="ECO:0000256" key="1">
    <source>
        <dbReference type="SAM" id="Phobius"/>
    </source>
</evidence>
<dbReference type="InterPro" id="IPR035944">
    <property type="entry name" value="YfbM-like_sf"/>
</dbReference>
<dbReference type="Pfam" id="PF08974">
    <property type="entry name" value="DUF1877"/>
    <property type="match status" value="1"/>
</dbReference>
<keyword evidence="1" id="KW-1133">Transmembrane helix</keyword>
<evidence type="ECO:0000313" key="3">
    <source>
        <dbReference type="Proteomes" id="UP000178943"/>
    </source>
</evidence>
<dbReference type="EMBL" id="MFGW01000093">
    <property type="protein sequence ID" value="OGF66391.1"/>
    <property type="molecule type" value="Genomic_DNA"/>
</dbReference>
<name>A0A1F5VTK6_9BACT</name>
<evidence type="ECO:0008006" key="4">
    <source>
        <dbReference type="Google" id="ProtNLM"/>
    </source>
</evidence>
<keyword evidence="1" id="KW-0812">Transmembrane</keyword>
<dbReference type="AlphaFoldDB" id="A0A1F5VTK6"/>